<gene>
    <name evidence="1" type="ORF">HV559_06365</name>
</gene>
<name>A0A7H8UVE2_9PAST</name>
<dbReference type="AlphaFoldDB" id="A0A7H8UVE2"/>
<evidence type="ECO:0000313" key="1">
    <source>
        <dbReference type="EMBL" id="QLB40523.1"/>
    </source>
</evidence>
<accession>A0A7H8UVE2</accession>
<dbReference type="EMBL" id="CP055306">
    <property type="protein sequence ID" value="QLB40523.1"/>
    <property type="molecule type" value="Genomic_DNA"/>
</dbReference>
<organism evidence="1 2">
    <name type="scientific">Mannheimia pernigra</name>
    <dbReference type="NCBI Taxonomy" id="111844"/>
    <lineage>
        <taxon>Bacteria</taxon>
        <taxon>Pseudomonadati</taxon>
        <taxon>Pseudomonadota</taxon>
        <taxon>Gammaproteobacteria</taxon>
        <taxon>Pasteurellales</taxon>
        <taxon>Pasteurellaceae</taxon>
        <taxon>Mannheimia</taxon>
    </lineage>
</organism>
<proteinExistence type="predicted"/>
<reference evidence="1 2" key="1">
    <citation type="submission" date="2020-06" db="EMBL/GenBank/DDBJ databases">
        <title>Mannheimia pernigra sp. nov. isolated from bovine respiratory tract.</title>
        <authorList>
            <person name="Kuhnert P."/>
            <person name="Akarsu-Egger H."/>
        </authorList>
    </citation>
    <scope>NUCLEOTIDE SEQUENCE [LARGE SCALE GENOMIC DNA]</scope>
    <source>
        <strain evidence="1 2">BNO311</strain>
    </source>
</reference>
<dbReference type="Gene3D" id="3.30.565.40">
    <property type="entry name" value="Fervidobacterium nodosum Rt17-B1 like"/>
    <property type="match status" value="1"/>
</dbReference>
<dbReference type="Proteomes" id="UP000509660">
    <property type="component" value="Chromosome"/>
</dbReference>
<protein>
    <submittedName>
        <fullName evidence="1">Uncharacterized protein</fullName>
    </submittedName>
</protein>
<evidence type="ECO:0000313" key="2">
    <source>
        <dbReference type="Proteomes" id="UP000509660"/>
    </source>
</evidence>
<dbReference type="RefSeq" id="WP_176808311.1">
    <property type="nucleotide sequence ID" value="NZ_CP055302.1"/>
</dbReference>
<sequence>MKFKKLILVSIALLQLNIGYTKTNIALIKHDINAKFNPNLSGYYPSIQGKQFNGINNIILKFIQNNFDNKQTPYSTEVDYKKIFENSKFLSLSIDYSRSNSTERYFNKYYTFDLLKDKEITLSEYLKYKKTSKTNVINKINNFIVPCLSNKTFLDYCSDITIKNLIENKTQVSYADISGFFIKSNNEIGLGLDSSKFTATFIYNLNTKKVYID</sequence>
<keyword evidence="2" id="KW-1185">Reference proteome</keyword>